<accession>A0A8J8NY21</accession>
<sequence length="868" mass="97670">MASYRRPQPPTKTAPTKSTHAVEAVVNISEHIEDGLADKNARDPGEYFFKFQFFVHECSLLKDFYNLGKPSIALRFLDFPTLIIEGQILSTGKLKFGQGKKCNFKMDSEELKNALLNRPFFVMFIDASQANIQILASSSVCLAKFAECAPHPYKEDPHFLHAEQPNLNLRRNTITLFDNMKNEVVRLDTTIGVSLLDRNEQDRISSKLSNAHPSIPHAFVRGIDPRSLGLQNFGGEVQPPPKSMLENIDPNRVIRDGTMRVSQQMVTVQSSQKVMGHQKVIAEEGETFRTQSEIQNQTHVKQHDTTDEEIDKTVKMIEFDHRVSANEEAQQRKSDFLALLTQPYQPPPMFYEKKPASLPQKNVTLRKASPTKSSTKLVKEALKAQQDKHQETVSAKERIIRQQKEIMLKQQEQLQKLAQSALNQKDDSPKKEVIELRDVQKLQELDVNDRYNVLEYLVKELIGLKIQKNAIDHSSSSVSHHPHNHTNQSKEDKHLKKPSTTDKKPHSHKKEAEVESISVDSDAEKVILSSSRAIIPKKEHHREEWEEDLTSTQNLALSGSAKKKGTGIVEPTIKLNNFVAPIQKSLTSGVKAGNKFSSIRKGSDQPLSEQQSDAYNDDDYEEDFESLSKSQVGLSLGKKQVPHITTADSYSNEHFESVDQSKSTEDLVPCFLCKQQIPKSQAISHNATCKKDSHKKVKKYSPIREHPGELQSSVSYSEYSASGDGKKATAKQYAYGGNESESEESSGDKRVKRVGGHVNSVKVAQRHHRNKPSPVKKRQQPDSEEDSDEEEDDEDSKYEEMESVMRKKQADMDSSESLSKSEREGTEGINAMYEKYKQYQALLAKYNVGGGAGGDDEDSGSVTISKSQ</sequence>
<feature type="region of interest" description="Disordered" evidence="1">
    <location>
        <begin position="847"/>
        <end position="868"/>
    </location>
</feature>
<feature type="compositionally biased region" description="Acidic residues" evidence="1">
    <location>
        <begin position="782"/>
        <end position="797"/>
    </location>
</feature>
<dbReference type="Proteomes" id="UP000785679">
    <property type="component" value="Unassembled WGS sequence"/>
</dbReference>
<protein>
    <submittedName>
        <fullName evidence="2">Uncharacterized protein</fullName>
    </submittedName>
</protein>
<dbReference type="OrthoDB" id="69809at2759"/>
<feature type="compositionally biased region" description="Basic residues" evidence="1">
    <location>
        <begin position="692"/>
        <end position="701"/>
    </location>
</feature>
<organism evidence="2 3">
    <name type="scientific">Halteria grandinella</name>
    <dbReference type="NCBI Taxonomy" id="5974"/>
    <lineage>
        <taxon>Eukaryota</taxon>
        <taxon>Sar</taxon>
        <taxon>Alveolata</taxon>
        <taxon>Ciliophora</taxon>
        <taxon>Intramacronucleata</taxon>
        <taxon>Spirotrichea</taxon>
        <taxon>Stichotrichia</taxon>
        <taxon>Sporadotrichida</taxon>
        <taxon>Halteriidae</taxon>
        <taxon>Halteria</taxon>
    </lineage>
</organism>
<comment type="caution">
    <text evidence="2">The sequence shown here is derived from an EMBL/GenBank/DDBJ whole genome shotgun (WGS) entry which is preliminary data.</text>
</comment>
<evidence type="ECO:0000313" key="3">
    <source>
        <dbReference type="Proteomes" id="UP000785679"/>
    </source>
</evidence>
<feature type="region of interest" description="Disordered" evidence="1">
    <location>
        <begin position="682"/>
        <end position="826"/>
    </location>
</feature>
<feature type="region of interest" description="Disordered" evidence="1">
    <location>
        <begin position="594"/>
        <end position="613"/>
    </location>
</feature>
<evidence type="ECO:0000256" key="1">
    <source>
        <dbReference type="SAM" id="MobiDB-lite"/>
    </source>
</evidence>
<feature type="compositionally biased region" description="Basic residues" evidence="1">
    <location>
        <begin position="764"/>
        <end position="778"/>
    </location>
</feature>
<evidence type="ECO:0000313" key="2">
    <source>
        <dbReference type="EMBL" id="TNV83678.1"/>
    </source>
</evidence>
<keyword evidence="3" id="KW-1185">Reference proteome</keyword>
<name>A0A8J8NY21_HALGN</name>
<feature type="compositionally biased region" description="Low complexity" evidence="1">
    <location>
        <begin position="712"/>
        <end position="722"/>
    </location>
</feature>
<dbReference type="AlphaFoldDB" id="A0A8J8NY21"/>
<dbReference type="EMBL" id="RRYP01003572">
    <property type="protein sequence ID" value="TNV83678.1"/>
    <property type="molecule type" value="Genomic_DNA"/>
</dbReference>
<feature type="compositionally biased region" description="Basic and acidic residues" evidence="1">
    <location>
        <begin position="798"/>
        <end position="811"/>
    </location>
</feature>
<gene>
    <name evidence="2" type="ORF">FGO68_gene17734</name>
</gene>
<proteinExistence type="predicted"/>
<feature type="compositionally biased region" description="Basic and acidic residues" evidence="1">
    <location>
        <begin position="488"/>
        <end position="504"/>
    </location>
</feature>
<reference evidence="2" key="1">
    <citation type="submission" date="2019-06" db="EMBL/GenBank/DDBJ databases">
        <authorList>
            <person name="Zheng W."/>
        </authorList>
    </citation>
    <scope>NUCLEOTIDE SEQUENCE</scope>
    <source>
        <strain evidence="2">QDHG01</strain>
    </source>
</reference>
<feature type="region of interest" description="Disordered" evidence="1">
    <location>
        <begin position="473"/>
        <end position="518"/>
    </location>
</feature>